<dbReference type="SUPFAM" id="SSF52047">
    <property type="entry name" value="RNI-like"/>
    <property type="match status" value="1"/>
</dbReference>
<dbReference type="AlphaFoldDB" id="A0AAD5LHA1"/>
<dbReference type="InterPro" id="IPR032675">
    <property type="entry name" value="LRR_dom_sf"/>
</dbReference>
<name>A0AAD5LHA1_PYTIN</name>
<dbReference type="InterPro" id="IPR008271">
    <property type="entry name" value="Ser/Thr_kinase_AS"/>
</dbReference>
<evidence type="ECO:0000313" key="2">
    <source>
        <dbReference type="EMBL" id="KAJ0398410.1"/>
    </source>
</evidence>
<dbReference type="InterPro" id="IPR011009">
    <property type="entry name" value="Kinase-like_dom_sf"/>
</dbReference>
<feature type="domain" description="Protein kinase" evidence="1">
    <location>
        <begin position="761"/>
        <end position="1038"/>
    </location>
</feature>
<dbReference type="Gene3D" id="1.10.510.10">
    <property type="entry name" value="Transferase(Phosphotransferase) domain 1"/>
    <property type="match status" value="1"/>
</dbReference>
<dbReference type="PROSITE" id="PS00108">
    <property type="entry name" value="PROTEIN_KINASE_ST"/>
    <property type="match status" value="1"/>
</dbReference>
<dbReference type="Proteomes" id="UP001209570">
    <property type="component" value="Unassembled WGS sequence"/>
</dbReference>
<keyword evidence="3" id="KW-1185">Reference proteome</keyword>
<accession>A0AAD5LHA1</accession>
<dbReference type="Gene3D" id="3.30.200.20">
    <property type="entry name" value="Phosphorylase Kinase, domain 1"/>
    <property type="match status" value="1"/>
</dbReference>
<gene>
    <name evidence="2" type="ORF">P43SY_001717</name>
</gene>
<dbReference type="GO" id="GO:0005524">
    <property type="term" value="F:ATP binding"/>
    <property type="evidence" value="ECO:0007669"/>
    <property type="project" value="InterPro"/>
</dbReference>
<sequence>MDPFASIPEPVFRLVLGFVWSCDVERLLPHPLYALPIREFEQLAGVNRRWRETIVRLARELTERQLTVTITADATADERPWMDVLRAHGHAVVDLRLEMTEAVDEALAVPGAVNWTDVFQLVPRLQRLDLSRIPLCGPSIRVIVTRASEQCRAVRALILPQLYGELTDEFDDEIGKTLTRVYDALWEWYTHGSIGGLRQVFLPHRLVGVNAREANAEFLDVLTQFCPKLRYADGWRATYMDIANVFCRALGGMPKLRELSIRVQVYSGEEMLSFIDANRLLNDDVLITLAASCPHLEVLSMFEYEYAMAAQALTLVSDNGITAIGSLRHLKKIQVTNALVAVTERALVALACGSNPPRHAQRVVDLTLQPESASTLLVRFLELLATTRVGYQRLFMRLAFNARCSIPVAMAQSLKAAFESAHTSLRFALSLSFDSSAVDTLVVSSLLVFTTPAAELEDLLDQHMRGPPTMAPVSLLLLLLCTSAPVVSALAGDGATLTNAPLDVPKTGEPATVSVDDTGRSIIKLSPSCSSFEIAFRKAVGVTVSCAKPSMAPWTAPIKDYVIVRLNPGSQLIIAKSDDPVLGRLSFSALSQDTPQPLVTFAPQALEGLTSLARLFFDRIDFSERSVALTLSSRLTDLLFQFTNAEDVSISSVDPKTSSLSSVTLSYTDVKVLPGVLYERKYNPGFQVLGLTVVPKSQKIQKLNSVYYANAIENLKNVSKEGFNLTGDCSASTPELEMSRGVHVLVDDPSVRQLRISMQHLVVGKQISRGAFGVVHQGVYMERAVAVKRLTPVLRGDLEETSTFVAEAKLVSAMRHDRIIQFIGLAWDTPFDIHLVTEFMSGGDLRNVLAKLQQSNAPTGFNRMKIRIALHVVEALTYLHSLRPQVLHRDLKSRNVLLSTEMDAKLIDFGVSRKSADHTMTACVGTLRWMAPEVIQGGRYDERADVFSFGVVLSELDTHAVPYSQDGLDTHAVPYSQDGVPMPDGVVITKVSMGQLQASFSPHCDPAIVELARRCIAYKSSDRPTAEEVLARLRQIWLEFRGD</sequence>
<protein>
    <recommendedName>
        <fullName evidence="1">Protein kinase domain-containing protein</fullName>
    </recommendedName>
</protein>
<dbReference type="Pfam" id="PF00069">
    <property type="entry name" value="Pkinase"/>
    <property type="match status" value="1"/>
</dbReference>
<evidence type="ECO:0000259" key="1">
    <source>
        <dbReference type="PROSITE" id="PS50011"/>
    </source>
</evidence>
<proteinExistence type="predicted"/>
<organism evidence="2 3">
    <name type="scientific">Pythium insidiosum</name>
    <name type="common">Pythiosis disease agent</name>
    <dbReference type="NCBI Taxonomy" id="114742"/>
    <lineage>
        <taxon>Eukaryota</taxon>
        <taxon>Sar</taxon>
        <taxon>Stramenopiles</taxon>
        <taxon>Oomycota</taxon>
        <taxon>Peronosporomycetes</taxon>
        <taxon>Pythiales</taxon>
        <taxon>Pythiaceae</taxon>
        <taxon>Pythium</taxon>
    </lineage>
</organism>
<comment type="caution">
    <text evidence="2">The sequence shown here is derived from an EMBL/GenBank/DDBJ whole genome shotgun (WGS) entry which is preliminary data.</text>
</comment>
<dbReference type="InterPro" id="IPR051681">
    <property type="entry name" value="Ser/Thr_Kinases-Pseudokinases"/>
</dbReference>
<dbReference type="Gene3D" id="3.80.10.10">
    <property type="entry name" value="Ribonuclease Inhibitor"/>
    <property type="match status" value="1"/>
</dbReference>
<dbReference type="PANTHER" id="PTHR44329:SF214">
    <property type="entry name" value="PROTEIN KINASE DOMAIN-CONTAINING PROTEIN"/>
    <property type="match status" value="1"/>
</dbReference>
<dbReference type="InterPro" id="IPR000719">
    <property type="entry name" value="Prot_kinase_dom"/>
</dbReference>
<dbReference type="SUPFAM" id="SSF56112">
    <property type="entry name" value="Protein kinase-like (PK-like)"/>
    <property type="match status" value="1"/>
</dbReference>
<dbReference type="SMART" id="SM00220">
    <property type="entry name" value="S_TKc"/>
    <property type="match status" value="1"/>
</dbReference>
<dbReference type="PANTHER" id="PTHR44329">
    <property type="entry name" value="SERINE/THREONINE-PROTEIN KINASE TNNI3K-RELATED"/>
    <property type="match status" value="1"/>
</dbReference>
<dbReference type="PROSITE" id="PS50011">
    <property type="entry name" value="PROTEIN_KINASE_DOM"/>
    <property type="match status" value="1"/>
</dbReference>
<evidence type="ECO:0000313" key="3">
    <source>
        <dbReference type="Proteomes" id="UP001209570"/>
    </source>
</evidence>
<dbReference type="EMBL" id="JAKCXM010000217">
    <property type="protein sequence ID" value="KAJ0398410.1"/>
    <property type="molecule type" value="Genomic_DNA"/>
</dbReference>
<reference evidence="2" key="1">
    <citation type="submission" date="2021-12" db="EMBL/GenBank/DDBJ databases">
        <title>Prjna785345.</title>
        <authorList>
            <person name="Rujirawat T."/>
            <person name="Krajaejun T."/>
        </authorList>
    </citation>
    <scope>NUCLEOTIDE SEQUENCE</scope>
    <source>
        <strain evidence="2">Pi057C3</strain>
    </source>
</reference>
<dbReference type="GO" id="GO:0004674">
    <property type="term" value="F:protein serine/threonine kinase activity"/>
    <property type="evidence" value="ECO:0007669"/>
    <property type="project" value="TreeGrafter"/>
</dbReference>